<accession>B3EA56</accession>
<dbReference type="STRING" id="398767.Glov_0148"/>
<dbReference type="Pfam" id="PF01750">
    <property type="entry name" value="HycI"/>
    <property type="match status" value="1"/>
</dbReference>
<dbReference type="HOGENOM" id="CLU_099037_0_0_7"/>
<dbReference type="Gene3D" id="3.40.50.1450">
    <property type="entry name" value="HybD-like"/>
    <property type="match status" value="1"/>
</dbReference>
<keyword evidence="3" id="KW-0064">Aspartyl protease</keyword>
<dbReference type="GO" id="GO:0008047">
    <property type="term" value="F:enzyme activator activity"/>
    <property type="evidence" value="ECO:0007669"/>
    <property type="project" value="InterPro"/>
</dbReference>
<dbReference type="eggNOG" id="COG0680">
    <property type="taxonomic scope" value="Bacteria"/>
</dbReference>
<dbReference type="InterPro" id="IPR023430">
    <property type="entry name" value="Pept_HybD-like_dom_sf"/>
</dbReference>
<evidence type="ECO:0000256" key="2">
    <source>
        <dbReference type="ARBA" id="ARBA00022670"/>
    </source>
</evidence>
<dbReference type="PANTHER" id="PTHR30302:SF1">
    <property type="entry name" value="HYDROGENASE 2 MATURATION PROTEASE"/>
    <property type="match status" value="1"/>
</dbReference>
<reference evidence="5 6" key="1">
    <citation type="submission" date="2008-05" db="EMBL/GenBank/DDBJ databases">
        <title>Complete sequence of chromosome of Geobacter lovleyi SZ.</title>
        <authorList>
            <consortium name="US DOE Joint Genome Institute"/>
            <person name="Lucas S."/>
            <person name="Copeland A."/>
            <person name="Lapidus A."/>
            <person name="Glavina del Rio T."/>
            <person name="Dalin E."/>
            <person name="Tice H."/>
            <person name="Bruce D."/>
            <person name="Goodwin L."/>
            <person name="Pitluck S."/>
            <person name="Chertkov O."/>
            <person name="Meincke L."/>
            <person name="Brettin T."/>
            <person name="Detter J.C."/>
            <person name="Han C."/>
            <person name="Tapia R."/>
            <person name="Kuske C.R."/>
            <person name="Schmutz J."/>
            <person name="Larimer F."/>
            <person name="Land M."/>
            <person name="Hauser L."/>
            <person name="Kyrpides N."/>
            <person name="Mikhailova N."/>
            <person name="Sung Y."/>
            <person name="Fletcher K.E."/>
            <person name="Ritalahti K.M."/>
            <person name="Loeffler F.E."/>
            <person name="Richardson P."/>
        </authorList>
    </citation>
    <scope>NUCLEOTIDE SEQUENCE [LARGE SCALE GENOMIC DNA]</scope>
    <source>
        <strain evidence="6">ATCC BAA-1151 / DSM 17278 / SZ</strain>
    </source>
</reference>
<dbReference type="SUPFAM" id="SSF53163">
    <property type="entry name" value="HybD-like"/>
    <property type="match status" value="1"/>
</dbReference>
<dbReference type="GO" id="GO:0016485">
    <property type="term" value="P:protein processing"/>
    <property type="evidence" value="ECO:0007669"/>
    <property type="project" value="TreeGrafter"/>
</dbReference>
<name>B3EA56_TRIL1</name>
<evidence type="ECO:0000256" key="1">
    <source>
        <dbReference type="ARBA" id="ARBA00006814"/>
    </source>
</evidence>
<dbReference type="KEGG" id="glo:Glov_0148"/>
<gene>
    <name evidence="5" type="ordered locus">Glov_0148</name>
</gene>
<dbReference type="Proteomes" id="UP000002420">
    <property type="component" value="Chromosome"/>
</dbReference>
<dbReference type="RefSeq" id="WP_012468243.1">
    <property type="nucleotide sequence ID" value="NC_010814.1"/>
</dbReference>
<keyword evidence="2 5" id="KW-0645">Protease</keyword>
<keyword evidence="6" id="KW-1185">Reference proteome</keyword>
<dbReference type="GO" id="GO:0004190">
    <property type="term" value="F:aspartic-type endopeptidase activity"/>
    <property type="evidence" value="ECO:0007669"/>
    <property type="project" value="UniProtKB-KW"/>
</dbReference>
<evidence type="ECO:0000256" key="4">
    <source>
        <dbReference type="ARBA" id="ARBA00022801"/>
    </source>
</evidence>
<dbReference type="OrthoDB" id="9792731at2"/>
<protein>
    <submittedName>
        <fullName evidence="5">Hydrogenase maturation protease</fullName>
    </submittedName>
</protein>
<keyword evidence="4" id="KW-0378">Hydrolase</keyword>
<dbReference type="EMBL" id="CP001089">
    <property type="protein sequence ID" value="ACD93884.1"/>
    <property type="molecule type" value="Genomic_DNA"/>
</dbReference>
<organism evidence="5 6">
    <name type="scientific">Trichlorobacter lovleyi (strain ATCC BAA-1151 / DSM 17278 / SZ)</name>
    <name type="common">Geobacter lovleyi</name>
    <dbReference type="NCBI Taxonomy" id="398767"/>
    <lineage>
        <taxon>Bacteria</taxon>
        <taxon>Pseudomonadati</taxon>
        <taxon>Thermodesulfobacteriota</taxon>
        <taxon>Desulfuromonadia</taxon>
        <taxon>Geobacterales</taxon>
        <taxon>Geobacteraceae</taxon>
        <taxon>Trichlorobacter</taxon>
    </lineage>
</organism>
<evidence type="ECO:0000313" key="6">
    <source>
        <dbReference type="Proteomes" id="UP000002420"/>
    </source>
</evidence>
<dbReference type="CDD" id="cd06062">
    <property type="entry name" value="H2MP_MemB-H2up"/>
    <property type="match status" value="1"/>
</dbReference>
<dbReference type="AlphaFoldDB" id="B3EA56"/>
<proteinExistence type="inferred from homology"/>
<dbReference type="InterPro" id="IPR000671">
    <property type="entry name" value="Peptidase_A31"/>
</dbReference>
<dbReference type="PANTHER" id="PTHR30302">
    <property type="entry name" value="HYDROGENASE 1 MATURATION PROTEASE"/>
    <property type="match status" value="1"/>
</dbReference>
<evidence type="ECO:0000313" key="5">
    <source>
        <dbReference type="EMBL" id="ACD93884.1"/>
    </source>
</evidence>
<dbReference type="PRINTS" id="PR00446">
    <property type="entry name" value="HYDRGNUPTAKE"/>
</dbReference>
<evidence type="ECO:0000256" key="3">
    <source>
        <dbReference type="ARBA" id="ARBA00022750"/>
    </source>
</evidence>
<sequence>MKVLIFGAGNLLLSDEGFGVHLVKYLADNYSFDDDVELYDGGTLGFMASHKLEEAGRVYMVDVVTTPGEPGELYRFEKDAFIGRTIPIKMSPHQLGIQEMLLLSEIRGRCPDQVTLFGVVPKSYEAGIELSPELAVRLPQLAELMVAELTAAGHQVVAHRA</sequence>
<comment type="similarity">
    <text evidence="1">Belongs to the peptidase A31 family.</text>
</comment>
<dbReference type="NCBIfam" id="TIGR00072">
    <property type="entry name" value="hydrog_prot"/>
    <property type="match status" value="1"/>
</dbReference>